<dbReference type="GO" id="GO:0016020">
    <property type="term" value="C:membrane"/>
    <property type="evidence" value="ECO:0007669"/>
    <property type="project" value="UniProtKB-SubCell"/>
</dbReference>
<sequence>MSTTRHLINRRRRAAAATETPPTRAKSTTTTTAADPVRAKRPGPVRTVKVQPKPRPQQTEDKPSPTKSRPPAPSARRGLRLPIVLGVLTVLLGGFAAFATVRTSEAGDAGSGNAALTDAALTSEVKGGVTEAVNAVFSVDYADTGKNEAAAQKYLTGTAVEQHQTMLAEVKAQAAKKKLVLTTTVTDVGVESLQGERARVLVFADQRNTGTDKKEETTYGAAMLAVDTVRTDGVWKIANIETFTR</sequence>
<dbReference type="AlphaFoldDB" id="A0A7K0CSM5"/>
<evidence type="ECO:0000256" key="2">
    <source>
        <dbReference type="ARBA" id="ARBA00023136"/>
    </source>
</evidence>
<reference evidence="5 6" key="1">
    <citation type="submission" date="2019-10" db="EMBL/GenBank/DDBJ databases">
        <title>Streptomyces smaragdinus sp. nov. and Streptomyces fabii sp. nov., isolated from the gut of fungus growing-termite Macrotermes natalensis.</title>
        <authorList>
            <person name="Schwitalla J."/>
            <person name="Benndorf R."/>
            <person name="Martin K."/>
            <person name="De Beer W."/>
            <person name="Kaster A.-K."/>
            <person name="Vollmers J."/>
            <person name="Poulsen M."/>
            <person name="Beemelmanns C."/>
        </authorList>
    </citation>
    <scope>NUCLEOTIDE SEQUENCE [LARGE SCALE GENOMIC DNA]</scope>
    <source>
        <strain evidence="5 6">RB5</strain>
    </source>
</reference>
<dbReference type="Proteomes" id="UP000466345">
    <property type="component" value="Unassembled WGS sequence"/>
</dbReference>
<feature type="region of interest" description="Disordered" evidence="3">
    <location>
        <begin position="1"/>
        <end position="77"/>
    </location>
</feature>
<keyword evidence="2 4" id="KW-0472">Membrane</keyword>
<dbReference type="EMBL" id="WEGJ01000043">
    <property type="protein sequence ID" value="MQY16012.1"/>
    <property type="molecule type" value="Genomic_DNA"/>
</dbReference>
<evidence type="ECO:0000256" key="3">
    <source>
        <dbReference type="SAM" id="MobiDB-lite"/>
    </source>
</evidence>
<accession>A0A7K0CSM5</accession>
<feature type="compositionally biased region" description="Low complexity" evidence="3">
    <location>
        <begin position="15"/>
        <end position="36"/>
    </location>
</feature>
<dbReference type="PANTHER" id="PTHR37042:SF4">
    <property type="entry name" value="OUTER MEMBRANE PROTEIN RV1973"/>
    <property type="match status" value="1"/>
</dbReference>
<keyword evidence="6" id="KW-1185">Reference proteome</keyword>
<comment type="caution">
    <text evidence="5">The sequence shown here is derived from an EMBL/GenBank/DDBJ whole genome shotgun (WGS) entry which is preliminary data.</text>
</comment>
<name>A0A7K0CSM5_9ACTN</name>
<dbReference type="PANTHER" id="PTHR37042">
    <property type="entry name" value="OUTER MEMBRANE PROTEIN RV1973"/>
    <property type="match status" value="1"/>
</dbReference>
<keyword evidence="4" id="KW-1133">Transmembrane helix</keyword>
<evidence type="ECO:0008006" key="7">
    <source>
        <dbReference type="Google" id="ProtNLM"/>
    </source>
</evidence>
<evidence type="ECO:0000313" key="5">
    <source>
        <dbReference type="EMBL" id="MQY16012.1"/>
    </source>
</evidence>
<evidence type="ECO:0000313" key="6">
    <source>
        <dbReference type="Proteomes" id="UP000466345"/>
    </source>
</evidence>
<dbReference type="OrthoDB" id="5192320at2"/>
<keyword evidence="4" id="KW-0812">Transmembrane</keyword>
<evidence type="ECO:0000256" key="1">
    <source>
        <dbReference type="ARBA" id="ARBA00004370"/>
    </source>
</evidence>
<dbReference type="RefSeq" id="WP_153456803.1">
    <property type="nucleotide sequence ID" value="NZ_WEGJ01000043.1"/>
</dbReference>
<gene>
    <name evidence="5" type="ORF">SRB5_62040</name>
</gene>
<feature type="transmembrane region" description="Helical" evidence="4">
    <location>
        <begin position="79"/>
        <end position="99"/>
    </location>
</feature>
<protein>
    <recommendedName>
        <fullName evidence="7">Mce-associated membrane protein</fullName>
    </recommendedName>
</protein>
<organism evidence="5 6">
    <name type="scientific">Streptomyces smaragdinus</name>
    <dbReference type="NCBI Taxonomy" id="2585196"/>
    <lineage>
        <taxon>Bacteria</taxon>
        <taxon>Bacillati</taxon>
        <taxon>Actinomycetota</taxon>
        <taxon>Actinomycetes</taxon>
        <taxon>Kitasatosporales</taxon>
        <taxon>Streptomycetaceae</taxon>
        <taxon>Streptomyces</taxon>
    </lineage>
</organism>
<comment type="subcellular location">
    <subcellularLocation>
        <location evidence="1">Membrane</location>
    </subcellularLocation>
</comment>
<proteinExistence type="predicted"/>
<evidence type="ECO:0000256" key="4">
    <source>
        <dbReference type="SAM" id="Phobius"/>
    </source>
</evidence>